<dbReference type="Proteomes" id="UP000011659">
    <property type="component" value="Unassembled WGS sequence"/>
</dbReference>
<dbReference type="AlphaFoldDB" id="M0JAH2"/>
<evidence type="ECO:0000313" key="2">
    <source>
        <dbReference type="EMBL" id="EMA06112.1"/>
    </source>
</evidence>
<feature type="compositionally biased region" description="Polar residues" evidence="1">
    <location>
        <begin position="289"/>
        <end position="308"/>
    </location>
</feature>
<feature type="compositionally biased region" description="Low complexity" evidence="1">
    <location>
        <begin position="279"/>
        <end position="288"/>
    </location>
</feature>
<reference evidence="3" key="2">
    <citation type="submission" date="2021-04" db="EMBL/GenBank/DDBJ databases">
        <title>Complete Genome sequence and Methylome Analysis of the Haloarchaeon Haloarcula sinaiiensis.</title>
        <authorList>
            <person name="Fomenkov A."/>
            <person name="DasSarma P."/>
            <person name="DasSarma S."/>
            <person name="Roberts R.J."/>
        </authorList>
    </citation>
    <scope>NUCLEOTIDE SEQUENCE</scope>
    <source>
        <strain evidence="3">ATCC 33800</strain>
        <plasmid evidence="3">pHsi204</plasmid>
    </source>
</reference>
<keyword evidence="4" id="KW-1185">Reference proteome</keyword>
<dbReference type="InterPro" id="IPR025157">
    <property type="entry name" value="Hemagglutinin_rpt"/>
</dbReference>
<dbReference type="SUPFAM" id="SSF49373">
    <property type="entry name" value="Invasin/intimin cell-adhesion fragments"/>
    <property type="match status" value="1"/>
</dbReference>
<evidence type="ECO:0000313" key="5">
    <source>
        <dbReference type="Proteomes" id="UP000682967"/>
    </source>
</evidence>
<protein>
    <submittedName>
        <fullName evidence="3">Hemagglutinin repeat-containing protein</fullName>
    </submittedName>
</protein>
<dbReference type="Pfam" id="PF13332">
    <property type="entry name" value="Fil_haemagg_2"/>
    <property type="match status" value="1"/>
</dbReference>
<proteinExistence type="predicted"/>
<feature type="region of interest" description="Disordered" evidence="1">
    <location>
        <begin position="625"/>
        <end position="648"/>
    </location>
</feature>
<dbReference type="Proteomes" id="UP000682967">
    <property type="component" value="Plasmid pHsi204"/>
</dbReference>
<geneLocation type="plasmid" evidence="3 5">
    <name>pHsi204</name>
</geneLocation>
<feature type="region of interest" description="Disordered" evidence="1">
    <location>
        <begin position="279"/>
        <end position="308"/>
    </location>
</feature>
<dbReference type="EMBL" id="CP073371">
    <property type="protein sequence ID" value="QUJ74898.1"/>
    <property type="molecule type" value="Genomic_DNA"/>
</dbReference>
<accession>M0JAH2</accession>
<gene>
    <name evidence="2" type="ORF">C436_21975</name>
    <name evidence="3" type="ORF">KDQ40_21570</name>
</gene>
<evidence type="ECO:0000313" key="3">
    <source>
        <dbReference type="EMBL" id="QUJ74898.1"/>
    </source>
</evidence>
<reference evidence="2 4" key="1">
    <citation type="journal article" date="2014" name="PLoS Genet.">
        <title>Phylogenetically driven sequencing of extremely halophilic archaea reveals strategies for static and dynamic osmo-response.</title>
        <authorList>
            <person name="Becker E.A."/>
            <person name="Seitzer P.M."/>
            <person name="Tritt A."/>
            <person name="Larsen D."/>
            <person name="Krusor M."/>
            <person name="Yao A.I."/>
            <person name="Wu D."/>
            <person name="Madern D."/>
            <person name="Eisen J.A."/>
            <person name="Darling A.E."/>
            <person name="Facciotti M.T."/>
        </authorList>
    </citation>
    <scope>NUCLEOTIDE SEQUENCE [LARGE SCALE GENOMIC DNA]</scope>
    <source>
        <strain evidence="2 4">ATCC 33800</strain>
    </source>
</reference>
<name>M0JAH2_9EURY</name>
<organism evidence="2 4">
    <name type="scientific">Haloarcula marismortui ATCC 33800</name>
    <dbReference type="NCBI Taxonomy" id="662476"/>
    <lineage>
        <taxon>Archaea</taxon>
        <taxon>Methanobacteriati</taxon>
        <taxon>Methanobacteriota</taxon>
        <taxon>Stenosarchaea group</taxon>
        <taxon>Halobacteria</taxon>
        <taxon>Halobacteriales</taxon>
        <taxon>Haloarculaceae</taxon>
        <taxon>Haloarcula</taxon>
    </lineage>
</organism>
<dbReference type="EMBL" id="AOLR01000084">
    <property type="protein sequence ID" value="EMA06112.1"/>
    <property type="molecule type" value="Genomic_DNA"/>
</dbReference>
<evidence type="ECO:0000313" key="4">
    <source>
        <dbReference type="Proteomes" id="UP000011659"/>
    </source>
</evidence>
<evidence type="ECO:0000256" key="1">
    <source>
        <dbReference type="SAM" id="MobiDB-lite"/>
    </source>
</evidence>
<dbReference type="GO" id="GO:0003824">
    <property type="term" value="F:catalytic activity"/>
    <property type="evidence" value="ECO:0007669"/>
    <property type="project" value="UniProtKB-ARBA"/>
</dbReference>
<dbReference type="KEGG" id="hsin:KDQ40_21570"/>
<sequence>MWNETDTRYNTGAIKYSPLYSEYQNPPQTIYEHSVVFNKFQREDTSLAISGQSIIQGDRITLVFLNGSLSETQAGSTSVDFEPMSTQTRTVTIEPTDGNVTLDIPTRLAVAEWRELLGANHEVTSLANIPGETDPFASDEQIRTIRVKVDANRGGGVRDSYRLQLAKVGVGADVTQPDPVYLTEIAGNQSEVDQGDTMDLTVEVRDEYNDPKRGVTVQATATGGTANVTSPSDEDGRVEIEYTAPSLGGKETVTVERDLNGNGTIEAYERVQFTVNVASSTSGTGDSTAPQFTSGPTANPESIPQGSSFDLTATLDDIGRGGTDIISVTWADNQGNSGELLPSDGEFDQPKESVENTIDTSGWSSGDHTVTVTAKDANGNTRSEDVTVTIQPGASLPFNAVAFNDQDGDGVYDGSEELYTESEAAQLDTSVDLVVENDITANKVDISTRSVKLKSGVTLSTNNELKLDVSERIDLGGGTLDSGNKITLKSSSSGIDAQGATLESKNEMKLTADDGDLNLIDADMNSENKVTLSASGEVNAQGATIESKNEMKITANGGDMNLSGSALTSDNKITLISSADIDLRDTELQAKNQIKATPASAGTLFVNNNDGTRADGGTYIEYQNENKGEIRLQQGSVSGTPEKGDVTQ</sequence>
<keyword evidence="3" id="KW-0614">Plasmid</keyword>
<dbReference type="InterPro" id="IPR008964">
    <property type="entry name" value="Invasin/intimin_cell_adhesion"/>
</dbReference>
<dbReference type="InterPro" id="IPR013783">
    <property type="entry name" value="Ig-like_fold"/>
</dbReference>
<dbReference type="OrthoDB" id="121941at2157"/>
<dbReference type="Gene3D" id="2.60.40.10">
    <property type="entry name" value="Immunoglobulins"/>
    <property type="match status" value="1"/>
</dbReference>